<proteinExistence type="predicted"/>
<feature type="domain" description="Transposase putative helix-turn-helix" evidence="1">
    <location>
        <begin position="3"/>
        <end position="43"/>
    </location>
</feature>
<evidence type="ECO:0000313" key="2">
    <source>
        <dbReference type="EMBL" id="OKH21740.1"/>
    </source>
</evidence>
<comment type="caution">
    <text evidence="2">The sequence shown here is derived from an EMBL/GenBank/DDBJ whole genome shotgun (WGS) entry which is preliminary data.</text>
</comment>
<accession>A0A1U7HDT8</accession>
<reference evidence="2 3" key="1">
    <citation type="submission" date="2016-11" db="EMBL/GenBank/DDBJ databases">
        <title>Draft Genome Sequences of Nine Cyanobacterial Strains from Diverse Habitats.</title>
        <authorList>
            <person name="Zhu T."/>
            <person name="Hou S."/>
            <person name="Lu X."/>
            <person name="Hess W.R."/>
        </authorList>
    </citation>
    <scope>NUCLEOTIDE SEQUENCE [LARGE SCALE GENOMIC DNA]</scope>
    <source>
        <strain evidence="2 3">NIES-593</strain>
    </source>
</reference>
<protein>
    <recommendedName>
        <fullName evidence="1">Transposase putative helix-turn-helix domain-containing protein</fullName>
    </recommendedName>
</protein>
<dbReference type="Pfam" id="PF12323">
    <property type="entry name" value="HTH_OrfB_IS605"/>
    <property type="match status" value="1"/>
</dbReference>
<dbReference type="EMBL" id="MRCB01000018">
    <property type="protein sequence ID" value="OKH21740.1"/>
    <property type="molecule type" value="Genomic_DNA"/>
</dbReference>
<dbReference type="Proteomes" id="UP000186868">
    <property type="component" value="Unassembled WGS sequence"/>
</dbReference>
<dbReference type="InterPro" id="IPR021027">
    <property type="entry name" value="Transposase_put_HTH"/>
</dbReference>
<keyword evidence="3" id="KW-1185">Reference proteome</keyword>
<name>A0A1U7HDT8_9CYAN</name>
<dbReference type="RefSeq" id="WP_073600361.1">
    <property type="nucleotide sequence ID" value="NZ_MRCB01000018.1"/>
</dbReference>
<evidence type="ECO:0000259" key="1">
    <source>
        <dbReference type="Pfam" id="PF12323"/>
    </source>
</evidence>
<gene>
    <name evidence="2" type="ORF">NIES593_15055</name>
</gene>
<dbReference type="AlphaFoldDB" id="A0A1U7HDT8"/>
<organism evidence="2 3">
    <name type="scientific">Hydrococcus rivularis NIES-593</name>
    <dbReference type="NCBI Taxonomy" id="1921803"/>
    <lineage>
        <taxon>Bacteria</taxon>
        <taxon>Bacillati</taxon>
        <taxon>Cyanobacteriota</taxon>
        <taxon>Cyanophyceae</taxon>
        <taxon>Pleurocapsales</taxon>
        <taxon>Hydrococcaceae</taxon>
        <taxon>Hydrococcus</taxon>
    </lineage>
</organism>
<sequence length="67" mass="7862">MINWKTELDFNNKQKTLTKKHAGVRRHAFNWGLSVIKEEIENKSKIEAEKLPISNKPQQVVGVDPWY</sequence>
<dbReference type="STRING" id="1921803.NIES593_15055"/>
<evidence type="ECO:0000313" key="3">
    <source>
        <dbReference type="Proteomes" id="UP000186868"/>
    </source>
</evidence>